<gene>
    <name evidence="2" type="ORF">NE237_009680</name>
</gene>
<dbReference type="Pfam" id="PF00107">
    <property type="entry name" value="ADH_zinc_N"/>
    <property type="match status" value="1"/>
</dbReference>
<evidence type="ECO:0000313" key="3">
    <source>
        <dbReference type="Proteomes" id="UP001141806"/>
    </source>
</evidence>
<evidence type="ECO:0000259" key="1">
    <source>
        <dbReference type="Pfam" id="PF00107"/>
    </source>
</evidence>
<reference evidence="2" key="1">
    <citation type="journal article" date="2023" name="Plant J.">
        <title>The genome of the king protea, Protea cynaroides.</title>
        <authorList>
            <person name="Chang J."/>
            <person name="Duong T.A."/>
            <person name="Schoeman C."/>
            <person name="Ma X."/>
            <person name="Roodt D."/>
            <person name="Barker N."/>
            <person name="Li Z."/>
            <person name="Van de Peer Y."/>
            <person name="Mizrachi E."/>
        </authorList>
    </citation>
    <scope>NUCLEOTIDE SEQUENCE</scope>
    <source>
        <tissue evidence="2">Young leaves</tissue>
    </source>
</reference>
<dbReference type="SUPFAM" id="SSF51735">
    <property type="entry name" value="NAD(P)-binding Rossmann-fold domains"/>
    <property type="match status" value="1"/>
</dbReference>
<protein>
    <recommendedName>
        <fullName evidence="1">Alcohol dehydrogenase-like C-terminal domain-containing protein</fullName>
    </recommendedName>
</protein>
<comment type="caution">
    <text evidence="2">The sequence shown here is derived from an EMBL/GenBank/DDBJ whole genome shotgun (WGS) entry which is preliminary data.</text>
</comment>
<proteinExistence type="predicted"/>
<evidence type="ECO:0000313" key="2">
    <source>
        <dbReference type="EMBL" id="KAJ4978900.1"/>
    </source>
</evidence>
<dbReference type="EMBL" id="JAMYWD010000002">
    <property type="protein sequence ID" value="KAJ4978900.1"/>
    <property type="molecule type" value="Genomic_DNA"/>
</dbReference>
<dbReference type="PANTHER" id="PTHR43677">
    <property type="entry name" value="SHORT-CHAIN DEHYDROGENASE/REDUCTASE"/>
    <property type="match status" value="1"/>
</dbReference>
<dbReference type="InterPro" id="IPR011032">
    <property type="entry name" value="GroES-like_sf"/>
</dbReference>
<dbReference type="InterPro" id="IPR051397">
    <property type="entry name" value="Zn-ADH-like_protein"/>
</dbReference>
<dbReference type="Proteomes" id="UP001141806">
    <property type="component" value="Unassembled WGS sequence"/>
</dbReference>
<accession>A0A9Q0R0Z2</accession>
<dbReference type="InterPro" id="IPR013149">
    <property type="entry name" value="ADH-like_C"/>
</dbReference>
<dbReference type="GO" id="GO:0016491">
    <property type="term" value="F:oxidoreductase activity"/>
    <property type="evidence" value="ECO:0007669"/>
    <property type="project" value="TreeGrafter"/>
</dbReference>
<name>A0A9Q0R0Z2_9MAGN</name>
<dbReference type="SUPFAM" id="SSF50129">
    <property type="entry name" value="GroES-like"/>
    <property type="match status" value="1"/>
</dbReference>
<sequence length="206" mass="22757">MPITYRFWEKYQEKPPLPFIPGFDYSGVVEAIGSQVLLVLGAVGGVGLAAVQTGKVRGAIIIAVARGDEKVQLLKSLGMDHVIDLSKGSIIESVREFLKLRNLEGVDVLYDPVRGMLLKESLKLLKWVANILVIGFASREIPVIPANIALVKELLSWVARGLITIHMFHIYTLSEVNLAFSAIKERKVVGKVMIVIDDNKTVRLKL</sequence>
<organism evidence="2 3">
    <name type="scientific">Protea cynaroides</name>
    <dbReference type="NCBI Taxonomy" id="273540"/>
    <lineage>
        <taxon>Eukaryota</taxon>
        <taxon>Viridiplantae</taxon>
        <taxon>Streptophyta</taxon>
        <taxon>Embryophyta</taxon>
        <taxon>Tracheophyta</taxon>
        <taxon>Spermatophyta</taxon>
        <taxon>Magnoliopsida</taxon>
        <taxon>Proteales</taxon>
        <taxon>Proteaceae</taxon>
        <taxon>Protea</taxon>
    </lineage>
</organism>
<feature type="domain" description="Alcohol dehydrogenase-like C-terminal" evidence="1">
    <location>
        <begin position="45"/>
        <end position="153"/>
    </location>
</feature>
<dbReference type="AlphaFoldDB" id="A0A9Q0R0Z2"/>
<dbReference type="Gene3D" id="3.90.180.10">
    <property type="entry name" value="Medium-chain alcohol dehydrogenases, catalytic domain"/>
    <property type="match status" value="1"/>
</dbReference>
<dbReference type="Gene3D" id="3.40.50.720">
    <property type="entry name" value="NAD(P)-binding Rossmann-like Domain"/>
    <property type="match status" value="1"/>
</dbReference>
<dbReference type="OrthoDB" id="10257049at2759"/>
<dbReference type="InterPro" id="IPR036291">
    <property type="entry name" value="NAD(P)-bd_dom_sf"/>
</dbReference>
<keyword evidence="3" id="KW-1185">Reference proteome</keyword>
<dbReference type="PANTHER" id="PTHR43677:SF4">
    <property type="entry name" value="QUINONE OXIDOREDUCTASE-LIKE PROTEIN 2"/>
    <property type="match status" value="1"/>
</dbReference>